<name>A0A9W7ZUK7_9FUNG</name>
<protein>
    <submittedName>
        <fullName evidence="2">Uncharacterized protein</fullName>
    </submittedName>
</protein>
<comment type="caution">
    <text evidence="2">The sequence shown here is derived from an EMBL/GenBank/DDBJ whole genome shotgun (WGS) entry which is preliminary data.</text>
</comment>
<dbReference type="Gene3D" id="2.40.70.10">
    <property type="entry name" value="Acid Proteases"/>
    <property type="match status" value="1"/>
</dbReference>
<reference evidence="2" key="1">
    <citation type="submission" date="2022-07" db="EMBL/GenBank/DDBJ databases">
        <title>Phylogenomic reconstructions and comparative analyses of Kickxellomycotina fungi.</title>
        <authorList>
            <person name="Reynolds N.K."/>
            <person name="Stajich J.E."/>
            <person name="Barry K."/>
            <person name="Grigoriev I.V."/>
            <person name="Crous P."/>
            <person name="Smith M.E."/>
        </authorList>
    </citation>
    <scope>NUCLEOTIDE SEQUENCE</scope>
    <source>
        <strain evidence="2">NBRC 100468</strain>
    </source>
</reference>
<proteinExistence type="predicted"/>
<dbReference type="EMBL" id="JANBPU010000513">
    <property type="protein sequence ID" value="KAJ1910892.1"/>
    <property type="molecule type" value="Genomic_DNA"/>
</dbReference>
<sequence>MKTFDEIEDAEYLDAEVMDIDAVEKRKYQAVIEKDRNGIPIVKHARAIEPQGNDAPVTFKPMPVESTEPKKGTERKKPAFMIKSAIEIPPIKQPVKEAMNVTTVTVPLLQFLSLRNDSRKFMHEVTTQCRVANTDKIVMVDNQLVVKLSNVGINENPRQNVAVYSAKAIRVQGEVNGEPTIIVIDPGSELNIANRQWLHDLGIGVEAGAAPVMVDARDHVNISEGVAWNINVRFGKALFEIAAIAIQNFKYSLLLGLPFLEHADWQVRKNKDGIREYILTDGTITIRFRTAMMKEYAKHSVNQIDEEIPDGVYQVNLI</sequence>
<evidence type="ECO:0000256" key="1">
    <source>
        <dbReference type="SAM" id="MobiDB-lite"/>
    </source>
</evidence>
<feature type="region of interest" description="Disordered" evidence="1">
    <location>
        <begin position="52"/>
        <end position="75"/>
    </location>
</feature>
<organism evidence="2 3">
    <name type="scientific">Mycoemilia scoparia</name>
    <dbReference type="NCBI Taxonomy" id="417184"/>
    <lineage>
        <taxon>Eukaryota</taxon>
        <taxon>Fungi</taxon>
        <taxon>Fungi incertae sedis</taxon>
        <taxon>Zoopagomycota</taxon>
        <taxon>Kickxellomycotina</taxon>
        <taxon>Kickxellomycetes</taxon>
        <taxon>Kickxellales</taxon>
        <taxon>Kickxellaceae</taxon>
        <taxon>Mycoemilia</taxon>
    </lineage>
</organism>
<keyword evidence="3" id="KW-1185">Reference proteome</keyword>
<dbReference type="InterPro" id="IPR021109">
    <property type="entry name" value="Peptidase_aspartic_dom_sf"/>
</dbReference>
<dbReference type="Proteomes" id="UP001150538">
    <property type="component" value="Unassembled WGS sequence"/>
</dbReference>
<evidence type="ECO:0000313" key="2">
    <source>
        <dbReference type="EMBL" id="KAJ1910892.1"/>
    </source>
</evidence>
<dbReference type="AlphaFoldDB" id="A0A9W7ZUK7"/>
<accession>A0A9W7ZUK7</accession>
<dbReference type="OrthoDB" id="10670564at2759"/>
<dbReference type="CDD" id="cd00303">
    <property type="entry name" value="retropepsin_like"/>
    <property type="match status" value="1"/>
</dbReference>
<gene>
    <name evidence="2" type="ORF">H4219_006099</name>
</gene>
<evidence type="ECO:0000313" key="3">
    <source>
        <dbReference type="Proteomes" id="UP001150538"/>
    </source>
</evidence>